<keyword evidence="8" id="KW-1185">Reference proteome</keyword>
<dbReference type="SUPFAM" id="SSF50129">
    <property type="entry name" value="GroES-like"/>
    <property type="match status" value="1"/>
</dbReference>
<keyword evidence="3" id="KW-0479">Metal-binding</keyword>
<dbReference type="InterPro" id="IPR013154">
    <property type="entry name" value="ADH-like_N"/>
</dbReference>
<dbReference type="EMBL" id="NAJL01000062">
    <property type="protein sequence ID" value="TKA22987.1"/>
    <property type="molecule type" value="Genomic_DNA"/>
</dbReference>
<keyword evidence="5" id="KW-0560">Oxidoreductase</keyword>
<name>A0A4U0TM91_9PEZI</name>
<dbReference type="OrthoDB" id="1879366at2759"/>
<dbReference type="Gene3D" id="3.90.180.10">
    <property type="entry name" value="Medium-chain alcohol dehydrogenases, catalytic domain"/>
    <property type="match status" value="1"/>
</dbReference>
<dbReference type="GO" id="GO:0016491">
    <property type="term" value="F:oxidoreductase activity"/>
    <property type="evidence" value="ECO:0007669"/>
    <property type="project" value="UniProtKB-KW"/>
</dbReference>
<dbReference type="SMART" id="SM00829">
    <property type="entry name" value="PKS_ER"/>
    <property type="match status" value="1"/>
</dbReference>
<accession>A0A4U0TM91</accession>
<evidence type="ECO:0000256" key="3">
    <source>
        <dbReference type="ARBA" id="ARBA00022723"/>
    </source>
</evidence>
<evidence type="ECO:0000256" key="5">
    <source>
        <dbReference type="ARBA" id="ARBA00023002"/>
    </source>
</evidence>
<reference evidence="7 8" key="1">
    <citation type="submission" date="2017-03" db="EMBL/GenBank/DDBJ databases">
        <title>Genomes of endolithic fungi from Antarctica.</title>
        <authorList>
            <person name="Coleine C."/>
            <person name="Masonjones S."/>
            <person name="Stajich J.E."/>
        </authorList>
    </citation>
    <scope>NUCLEOTIDE SEQUENCE [LARGE SCALE GENOMIC DNA]</scope>
    <source>
        <strain evidence="7 8">CCFEE 6315</strain>
    </source>
</reference>
<dbReference type="GO" id="GO:0046872">
    <property type="term" value="F:metal ion binding"/>
    <property type="evidence" value="ECO:0007669"/>
    <property type="project" value="UniProtKB-KW"/>
</dbReference>
<proteinExistence type="inferred from homology"/>
<evidence type="ECO:0000313" key="7">
    <source>
        <dbReference type="EMBL" id="TKA22987.1"/>
    </source>
</evidence>
<dbReference type="InterPro" id="IPR011032">
    <property type="entry name" value="GroES-like_sf"/>
</dbReference>
<dbReference type="InterPro" id="IPR013149">
    <property type="entry name" value="ADH-like_C"/>
</dbReference>
<organism evidence="7 8">
    <name type="scientific">Salinomyces thailandicus</name>
    <dbReference type="NCBI Taxonomy" id="706561"/>
    <lineage>
        <taxon>Eukaryota</taxon>
        <taxon>Fungi</taxon>
        <taxon>Dikarya</taxon>
        <taxon>Ascomycota</taxon>
        <taxon>Pezizomycotina</taxon>
        <taxon>Dothideomycetes</taxon>
        <taxon>Dothideomycetidae</taxon>
        <taxon>Mycosphaerellales</taxon>
        <taxon>Teratosphaeriaceae</taxon>
        <taxon>Salinomyces</taxon>
    </lineage>
</organism>
<comment type="caution">
    <text evidence="7">The sequence shown here is derived from an EMBL/GenBank/DDBJ whole genome shotgun (WGS) entry which is preliminary data.</text>
</comment>
<dbReference type="Pfam" id="PF08240">
    <property type="entry name" value="ADH_N"/>
    <property type="match status" value="1"/>
</dbReference>
<keyword evidence="4" id="KW-0862">Zinc</keyword>
<dbReference type="Pfam" id="PF00107">
    <property type="entry name" value="ADH_zinc_N"/>
    <property type="match status" value="1"/>
</dbReference>
<dbReference type="SUPFAM" id="SSF51735">
    <property type="entry name" value="NAD(P)-binding Rossmann-fold domains"/>
    <property type="match status" value="1"/>
</dbReference>
<dbReference type="AlphaFoldDB" id="A0A4U0TM91"/>
<dbReference type="Gene3D" id="3.40.50.720">
    <property type="entry name" value="NAD(P)-binding Rossmann-like Domain"/>
    <property type="match status" value="1"/>
</dbReference>
<comment type="cofactor">
    <cofactor evidence="1">
        <name>Zn(2+)</name>
        <dbReference type="ChEBI" id="CHEBI:29105"/>
    </cofactor>
</comment>
<evidence type="ECO:0000256" key="1">
    <source>
        <dbReference type="ARBA" id="ARBA00001947"/>
    </source>
</evidence>
<evidence type="ECO:0000259" key="6">
    <source>
        <dbReference type="SMART" id="SM00829"/>
    </source>
</evidence>
<sequence>MADSVPKQMRAARIKDFNKPYEVADINVPSDLGDYDILVQIKAAGYCHTDLQVLQGVYESAGAKPGLVGSHEPAGVVVKAGPKVSEANIKLGDRVGSINTYGFCNKCDACKTGQQLCEKLPGMLGLTLDGGFAQYMKADARVVSKIPEGIPWDQAAPLFCAGATVYGALLAVDPKPGQWIAMVGVGGLGHLGIQYAKAMGLKVIAIDNRKEGIDLANKVPSQFKPDQTYVIDSEDAKKKCAEELMGSFYDTNPGVDRVVINAEEPSLMKFSQQFLRKGGKLSDVGLPAGSDLLVDPFGLNFKEQTICGQLICTPKQCQDMVDMHSKNGCEVWIEKTYSVDQINDMLEHYKSKQLQGRLCMVF</sequence>
<dbReference type="PANTHER" id="PTHR42940">
    <property type="entry name" value="ALCOHOL DEHYDROGENASE 1-RELATED"/>
    <property type="match status" value="1"/>
</dbReference>
<dbReference type="InterPro" id="IPR036291">
    <property type="entry name" value="NAD(P)-bd_dom_sf"/>
</dbReference>
<evidence type="ECO:0000313" key="8">
    <source>
        <dbReference type="Proteomes" id="UP000308549"/>
    </source>
</evidence>
<protein>
    <recommendedName>
        <fullName evidence="6">Enoyl reductase (ER) domain-containing protein</fullName>
    </recommendedName>
</protein>
<comment type="similarity">
    <text evidence="2">Belongs to the zinc-containing alcohol dehydrogenase family.</text>
</comment>
<feature type="domain" description="Enoyl reductase (ER)" evidence="6">
    <location>
        <begin position="15"/>
        <end position="360"/>
    </location>
</feature>
<evidence type="ECO:0000256" key="2">
    <source>
        <dbReference type="ARBA" id="ARBA00008072"/>
    </source>
</evidence>
<dbReference type="InterPro" id="IPR020843">
    <property type="entry name" value="ER"/>
</dbReference>
<dbReference type="Proteomes" id="UP000308549">
    <property type="component" value="Unassembled WGS sequence"/>
</dbReference>
<dbReference type="PANTHER" id="PTHR42940:SF8">
    <property type="entry name" value="VACUOLAR PROTEIN SORTING-ASSOCIATED PROTEIN 11"/>
    <property type="match status" value="1"/>
</dbReference>
<evidence type="ECO:0000256" key="4">
    <source>
        <dbReference type="ARBA" id="ARBA00022833"/>
    </source>
</evidence>
<gene>
    <name evidence="7" type="ORF">B0A50_07205</name>
</gene>